<dbReference type="EMBL" id="MUYU01000002">
    <property type="protein sequence ID" value="OOS26272.1"/>
    <property type="molecule type" value="Genomic_DNA"/>
</dbReference>
<feature type="transmembrane region" description="Helical" evidence="1">
    <location>
        <begin position="331"/>
        <end position="349"/>
    </location>
</feature>
<dbReference type="RefSeq" id="WP_078253069.1">
    <property type="nucleotide sequence ID" value="NZ_MUYU01000002.1"/>
</dbReference>
<dbReference type="Proteomes" id="UP000189800">
    <property type="component" value="Unassembled WGS sequence"/>
</dbReference>
<feature type="transmembrane region" description="Helical" evidence="1">
    <location>
        <begin position="120"/>
        <end position="142"/>
    </location>
</feature>
<keyword evidence="1" id="KW-1133">Transmembrane helix</keyword>
<accession>A0A1T0CVC8</accession>
<evidence type="ECO:0000313" key="2">
    <source>
        <dbReference type="EMBL" id="OOS26272.1"/>
    </source>
</evidence>
<evidence type="ECO:0000256" key="1">
    <source>
        <dbReference type="SAM" id="Phobius"/>
    </source>
</evidence>
<dbReference type="NCBIfam" id="NF010614">
    <property type="entry name" value="PRK14013.1-4"/>
    <property type="match status" value="1"/>
</dbReference>
<dbReference type="AlphaFoldDB" id="A0A1T0CVC8"/>
<reference evidence="2 3" key="1">
    <citation type="submission" date="2017-02" db="EMBL/GenBank/DDBJ databases">
        <title>Draft genome sequence of Moraxella pluranimalium CCUG 54913T type strain.</title>
        <authorList>
            <person name="Salva-Serra F."/>
            <person name="Engstrom-Jakobsson H."/>
            <person name="Thorell K."/>
            <person name="Jaen-Luchoro D."/>
            <person name="Gonzales-Siles L."/>
            <person name="Karlsson R."/>
            <person name="Yazdan S."/>
            <person name="Boulund F."/>
            <person name="Johnning A."/>
            <person name="Engstrand L."/>
            <person name="Kristiansson E."/>
            <person name="Moore E."/>
        </authorList>
    </citation>
    <scope>NUCLEOTIDE SEQUENCE [LARGE SCALE GENOMIC DNA]</scope>
    <source>
        <strain evidence="2 3">CCUG 54913</strain>
    </source>
</reference>
<gene>
    <name evidence="2" type="ORF">B0680_00350</name>
</gene>
<sequence>MRHFLFDIIFTVVCFIIAAWWGYSHGGISAMFLALGVTAILAIMEVSLSFDNAVVNASILKGWSDFWKKIFLTIGMIIAVFGMRLVFPIVIVAVTANLGMMEVVNLALTNPTKYAEHLNAHHAEISAFGGMFLLLVFLKFMFGDKDIHWFRWLEARLVRFSKVDAMSVFVALVVLMVSMTWVDEAKQGVVLVAGIWGILVYLGVSVLSALLEGESDPDEVVYDAKGNVITNTAGVSPTILKGGVAGFLYLEVLDASFSFDGVIGAFAITNDVIIIMIGLAIGAMFVRSMTIYLVDKGTLSEFVYLEHGAHYAIGALAIIMLLSTKFHVPEIITGLIGVAFIALSIFNSVQYNKRQAKS</sequence>
<feature type="transmembrane region" description="Helical" evidence="1">
    <location>
        <begin position="29"/>
        <end position="50"/>
    </location>
</feature>
<protein>
    <recommendedName>
        <fullName evidence="4">DUF475 domain-containing protein</fullName>
    </recommendedName>
</protein>
<dbReference type="InterPro" id="IPR007427">
    <property type="entry name" value="DUF475"/>
</dbReference>
<dbReference type="STRING" id="470453.B0680_00350"/>
<proteinExistence type="predicted"/>
<dbReference type="PANTHER" id="PTHR30238">
    <property type="entry name" value="MEMBRANE BOUND PREDICTED REDOX MODULATOR"/>
    <property type="match status" value="1"/>
</dbReference>
<organism evidence="2 3">
    <name type="scientific">Moraxella pluranimalium</name>
    <dbReference type="NCBI Taxonomy" id="470453"/>
    <lineage>
        <taxon>Bacteria</taxon>
        <taxon>Pseudomonadati</taxon>
        <taxon>Pseudomonadota</taxon>
        <taxon>Gammaproteobacteria</taxon>
        <taxon>Moraxellales</taxon>
        <taxon>Moraxellaceae</taxon>
        <taxon>Moraxella</taxon>
    </lineage>
</organism>
<dbReference type="PANTHER" id="PTHR30238:SF4">
    <property type="entry name" value="SLL1022 PROTEIN"/>
    <property type="match status" value="1"/>
</dbReference>
<dbReference type="OrthoDB" id="8533002at2"/>
<feature type="transmembrane region" description="Helical" evidence="1">
    <location>
        <begin position="307"/>
        <end position="325"/>
    </location>
</feature>
<feature type="transmembrane region" description="Helical" evidence="1">
    <location>
        <begin position="188"/>
        <end position="211"/>
    </location>
</feature>
<keyword evidence="3" id="KW-1185">Reference proteome</keyword>
<keyword evidence="1" id="KW-0472">Membrane</keyword>
<feature type="transmembrane region" description="Helical" evidence="1">
    <location>
        <begin position="70"/>
        <end position="100"/>
    </location>
</feature>
<feature type="transmembrane region" description="Helical" evidence="1">
    <location>
        <begin position="163"/>
        <end position="182"/>
    </location>
</feature>
<name>A0A1T0CVC8_9GAMM</name>
<dbReference type="Pfam" id="PF04332">
    <property type="entry name" value="DUF475"/>
    <property type="match status" value="1"/>
</dbReference>
<evidence type="ECO:0000313" key="3">
    <source>
        <dbReference type="Proteomes" id="UP000189800"/>
    </source>
</evidence>
<comment type="caution">
    <text evidence="2">The sequence shown here is derived from an EMBL/GenBank/DDBJ whole genome shotgun (WGS) entry which is preliminary data.</text>
</comment>
<feature type="transmembrane region" description="Helical" evidence="1">
    <location>
        <begin position="262"/>
        <end position="286"/>
    </location>
</feature>
<dbReference type="NCBIfam" id="NF010613">
    <property type="entry name" value="PRK14013.1-3"/>
    <property type="match status" value="1"/>
</dbReference>
<evidence type="ECO:0008006" key="4">
    <source>
        <dbReference type="Google" id="ProtNLM"/>
    </source>
</evidence>
<feature type="transmembrane region" description="Helical" evidence="1">
    <location>
        <begin position="5"/>
        <end position="23"/>
    </location>
</feature>
<keyword evidence="1" id="KW-0812">Transmembrane</keyword>